<organism evidence="4 5">
    <name type="scientific">Dipteronia sinensis</name>
    <dbReference type="NCBI Taxonomy" id="43782"/>
    <lineage>
        <taxon>Eukaryota</taxon>
        <taxon>Viridiplantae</taxon>
        <taxon>Streptophyta</taxon>
        <taxon>Embryophyta</taxon>
        <taxon>Tracheophyta</taxon>
        <taxon>Spermatophyta</taxon>
        <taxon>Magnoliopsida</taxon>
        <taxon>eudicotyledons</taxon>
        <taxon>Gunneridae</taxon>
        <taxon>Pentapetalae</taxon>
        <taxon>rosids</taxon>
        <taxon>malvids</taxon>
        <taxon>Sapindales</taxon>
        <taxon>Sapindaceae</taxon>
        <taxon>Hippocastanoideae</taxon>
        <taxon>Acereae</taxon>
        <taxon>Dipteronia</taxon>
    </lineage>
</organism>
<dbReference type="GO" id="GO:0080044">
    <property type="term" value="F:quercetin 7-O-glucosyltransferase activity"/>
    <property type="evidence" value="ECO:0007669"/>
    <property type="project" value="TreeGrafter"/>
</dbReference>
<dbReference type="PANTHER" id="PTHR11926:SF1412">
    <property type="entry name" value="UDP-GLYCOSYLTRANSFERASE 83A1-LIKE"/>
    <property type="match status" value="1"/>
</dbReference>
<dbReference type="Pfam" id="PF00201">
    <property type="entry name" value="UDPGT"/>
    <property type="match status" value="1"/>
</dbReference>
<comment type="caution">
    <text evidence="4">The sequence shown here is derived from an EMBL/GenBank/DDBJ whole genome shotgun (WGS) entry which is preliminary data.</text>
</comment>
<dbReference type="FunFam" id="3.40.50.2000:FF:000108">
    <property type="entry name" value="UDP-glycosyltransferase 83A1"/>
    <property type="match status" value="1"/>
</dbReference>
<name>A0AAE0DQN2_9ROSI</name>
<evidence type="ECO:0000313" key="4">
    <source>
        <dbReference type="EMBL" id="KAK3182836.1"/>
    </source>
</evidence>
<dbReference type="InterPro" id="IPR018247">
    <property type="entry name" value="EF_Hand_1_Ca_BS"/>
</dbReference>
<evidence type="ECO:0000256" key="2">
    <source>
        <dbReference type="ARBA" id="ARBA00022676"/>
    </source>
</evidence>
<proteinExistence type="inferred from homology"/>
<dbReference type="Gene3D" id="3.40.50.2000">
    <property type="entry name" value="Glycogen Phosphorylase B"/>
    <property type="match status" value="2"/>
</dbReference>
<dbReference type="SUPFAM" id="SSF53756">
    <property type="entry name" value="UDP-Glycosyltransferase/glycogen phosphorylase"/>
    <property type="match status" value="1"/>
</dbReference>
<evidence type="ECO:0000256" key="1">
    <source>
        <dbReference type="ARBA" id="ARBA00009995"/>
    </source>
</evidence>
<sequence length="450" mass="50542">MGNPHVLVIPFPAHGHITPLLELSQQLVHDHGIKVTFVITEDNRQRVMHSLATSDGIESQIRLVSIPEDGPKSQETLFEEHAFSSLSEKVKQLSEQINASDSDKITCIVADFLLGWGMQMAAERGVKGVVFSGNMASGLVLISKIPNLIDDGIIDDDGNVTKKEMIKLSPTMPPMSSSHFPWASLGNPKLQKLFFEHASKNNESLKVADWVLCNSAYELEPETFETEPKIRPIGPLLGSLSNQLSTNSRPEDSICLEWLDQQPPQSVIYVAFGTTTFLNQTEFEELALGLELCNRPFLWVVRSDITENLKDAYPDGFEERVGSRGLMTSWSPQKNVLAHPSIACFLFHCGWNSALEALSNGIPLLCWPTFADQFQNENYICNVWKIGLRFDRDHGKIITRQEIKNKVEELLSNEMYKANALVLKEKLINTIKETGRSYNNLKGFVEWVKE</sequence>
<dbReference type="PANTHER" id="PTHR11926">
    <property type="entry name" value="GLUCOSYL/GLUCURONOSYL TRANSFERASES"/>
    <property type="match status" value="1"/>
</dbReference>
<protein>
    <recommendedName>
        <fullName evidence="6">Glycosyltransferase</fullName>
    </recommendedName>
</protein>
<reference evidence="4" key="1">
    <citation type="journal article" date="2023" name="Plant J.">
        <title>Genome sequences and population genomics provide insights into the demographic history, inbreeding, and mutation load of two 'living fossil' tree species of Dipteronia.</title>
        <authorList>
            <person name="Feng Y."/>
            <person name="Comes H.P."/>
            <person name="Chen J."/>
            <person name="Zhu S."/>
            <person name="Lu R."/>
            <person name="Zhang X."/>
            <person name="Li P."/>
            <person name="Qiu J."/>
            <person name="Olsen K.M."/>
            <person name="Qiu Y."/>
        </authorList>
    </citation>
    <scope>NUCLEOTIDE SEQUENCE</scope>
    <source>
        <strain evidence="4">NBL</strain>
    </source>
</reference>
<dbReference type="GO" id="GO:0080043">
    <property type="term" value="F:quercetin 3-O-glucosyltransferase activity"/>
    <property type="evidence" value="ECO:0007669"/>
    <property type="project" value="TreeGrafter"/>
</dbReference>
<keyword evidence="5" id="KW-1185">Reference proteome</keyword>
<evidence type="ECO:0000256" key="3">
    <source>
        <dbReference type="ARBA" id="ARBA00022679"/>
    </source>
</evidence>
<dbReference type="FunFam" id="3.40.50.2000:FF:000061">
    <property type="entry name" value="UDP-glycosyltransferase 83A1"/>
    <property type="match status" value="1"/>
</dbReference>
<comment type="similarity">
    <text evidence="1">Belongs to the UDP-glycosyltransferase family.</text>
</comment>
<dbReference type="AlphaFoldDB" id="A0AAE0DQN2"/>
<gene>
    <name evidence="4" type="ORF">Dsin_030122</name>
</gene>
<dbReference type="Proteomes" id="UP001281410">
    <property type="component" value="Unassembled WGS sequence"/>
</dbReference>
<dbReference type="InterPro" id="IPR002213">
    <property type="entry name" value="UDP_glucos_trans"/>
</dbReference>
<dbReference type="PROSITE" id="PS00018">
    <property type="entry name" value="EF_HAND_1"/>
    <property type="match status" value="1"/>
</dbReference>
<keyword evidence="3" id="KW-0808">Transferase</keyword>
<dbReference type="EMBL" id="JANJYJ010000010">
    <property type="protein sequence ID" value="KAK3182836.1"/>
    <property type="molecule type" value="Genomic_DNA"/>
</dbReference>
<keyword evidence="2" id="KW-0328">Glycosyltransferase</keyword>
<accession>A0AAE0DQN2</accession>
<evidence type="ECO:0000313" key="5">
    <source>
        <dbReference type="Proteomes" id="UP001281410"/>
    </source>
</evidence>
<evidence type="ECO:0008006" key="6">
    <source>
        <dbReference type="Google" id="ProtNLM"/>
    </source>
</evidence>
<dbReference type="CDD" id="cd03784">
    <property type="entry name" value="GT1_Gtf-like"/>
    <property type="match status" value="1"/>
</dbReference>